<protein>
    <recommendedName>
        <fullName evidence="2">Disease resistance R13L4/SHOC-2-like LRR domain-containing protein</fullName>
    </recommendedName>
</protein>
<evidence type="ECO:0000313" key="3">
    <source>
        <dbReference type="EMBL" id="KAH7521625.1"/>
    </source>
</evidence>
<dbReference type="Gene3D" id="3.80.10.10">
    <property type="entry name" value="Ribonuclease Inhibitor"/>
    <property type="match status" value="1"/>
</dbReference>
<evidence type="ECO:0000313" key="4">
    <source>
        <dbReference type="Proteomes" id="UP000813462"/>
    </source>
</evidence>
<dbReference type="SUPFAM" id="SSF52058">
    <property type="entry name" value="L domain-like"/>
    <property type="match status" value="1"/>
</dbReference>
<accession>A0A978V2P2</accession>
<evidence type="ECO:0000256" key="1">
    <source>
        <dbReference type="ARBA" id="ARBA00022737"/>
    </source>
</evidence>
<feature type="domain" description="Disease resistance R13L4/SHOC-2-like LRR" evidence="2">
    <location>
        <begin position="44"/>
        <end position="247"/>
    </location>
</feature>
<proteinExistence type="predicted"/>
<dbReference type="EMBL" id="JAEACU010000007">
    <property type="protein sequence ID" value="KAH7521625.1"/>
    <property type="molecule type" value="Genomic_DNA"/>
</dbReference>
<dbReference type="PANTHER" id="PTHR47186:SF50">
    <property type="entry name" value="FBD DOMAIN-CONTAINING PROTEIN"/>
    <property type="match status" value="1"/>
</dbReference>
<dbReference type="AlphaFoldDB" id="A0A978V2P2"/>
<name>A0A978V2P2_ZIZJJ</name>
<dbReference type="PANTHER" id="PTHR47186">
    <property type="entry name" value="LEUCINE-RICH REPEAT-CONTAINING PROTEIN 57"/>
    <property type="match status" value="1"/>
</dbReference>
<reference evidence="3" key="1">
    <citation type="journal article" date="2021" name="Front. Plant Sci.">
        <title>Chromosome-Scale Genome Assembly for Chinese Sour Jujube and Insights Into Its Genome Evolution and Domestication Signature.</title>
        <authorList>
            <person name="Shen L.-Y."/>
            <person name="Luo H."/>
            <person name="Wang X.-L."/>
            <person name="Wang X.-M."/>
            <person name="Qiu X.-J."/>
            <person name="Liu H."/>
            <person name="Zhou S.-S."/>
            <person name="Jia K.-H."/>
            <person name="Nie S."/>
            <person name="Bao Y.-T."/>
            <person name="Zhang R.-G."/>
            <person name="Yun Q.-Z."/>
            <person name="Chai Y.-H."/>
            <person name="Lu J.-Y."/>
            <person name="Li Y."/>
            <person name="Zhao S.-W."/>
            <person name="Mao J.-F."/>
            <person name="Jia S.-G."/>
            <person name="Mao Y.-M."/>
        </authorList>
    </citation>
    <scope>NUCLEOTIDE SEQUENCE</scope>
    <source>
        <strain evidence="3">AT0</strain>
        <tissue evidence="3">Leaf</tissue>
    </source>
</reference>
<dbReference type="Proteomes" id="UP000813462">
    <property type="component" value="Unassembled WGS sequence"/>
</dbReference>
<dbReference type="InterPro" id="IPR055414">
    <property type="entry name" value="LRR_R13L4/SHOC2-like"/>
</dbReference>
<keyword evidence="1" id="KW-0677">Repeat</keyword>
<sequence>MVTAIYGGVYWDGTPAFVEKEASEQVLNEQLATTKPNEDSKEFPEEIGQLVFLRHLKISCVNYHVELESIPASICKLPYLETIHVEGSIAECLPNEIWMMRQLRHLQVNGVDGGIKLPRPPSKGDHTLSKLQVLSGVEVDVETAILFRKSLFPNLRKLYILKHPHYADCDDDKSIQASTEMLASLESLQCLEILKFGRFYFGQLSDSFPSSSKLTRITFDSCNFLDLNRLMESLGKLANLRILKIKSCGMLSSHLYFRAGDFPQVEVLKMIDIYPLGWWELETHALPNLQHLVIDGCGYLRNLPDELWSLANLRMVEVLGNTPEYLKKKLNMTKQSKRRTDTIANSS</sequence>
<evidence type="ECO:0000259" key="2">
    <source>
        <dbReference type="Pfam" id="PF23598"/>
    </source>
</evidence>
<dbReference type="InterPro" id="IPR032675">
    <property type="entry name" value="LRR_dom_sf"/>
</dbReference>
<organism evidence="3 4">
    <name type="scientific">Ziziphus jujuba var. spinosa</name>
    <dbReference type="NCBI Taxonomy" id="714518"/>
    <lineage>
        <taxon>Eukaryota</taxon>
        <taxon>Viridiplantae</taxon>
        <taxon>Streptophyta</taxon>
        <taxon>Embryophyta</taxon>
        <taxon>Tracheophyta</taxon>
        <taxon>Spermatophyta</taxon>
        <taxon>Magnoliopsida</taxon>
        <taxon>eudicotyledons</taxon>
        <taxon>Gunneridae</taxon>
        <taxon>Pentapetalae</taxon>
        <taxon>rosids</taxon>
        <taxon>fabids</taxon>
        <taxon>Rosales</taxon>
        <taxon>Rhamnaceae</taxon>
        <taxon>Paliureae</taxon>
        <taxon>Ziziphus</taxon>
    </lineage>
</organism>
<dbReference type="Pfam" id="PF23598">
    <property type="entry name" value="LRR_14"/>
    <property type="match status" value="1"/>
</dbReference>
<gene>
    <name evidence="3" type="ORF">FEM48_Zijuj07G0052900</name>
</gene>
<comment type="caution">
    <text evidence="3">The sequence shown here is derived from an EMBL/GenBank/DDBJ whole genome shotgun (WGS) entry which is preliminary data.</text>
</comment>